<keyword evidence="6" id="KW-1015">Disulfide bond</keyword>
<sequence length="201" mass="22563">MKNILTTIGVALTLFVATNLQAQDASKALKQGEKAKDFTLKNAKGESIRLYNLLEKGAVVLTWYRGGWCPYCNVALQKLQDELPQIKKQGATLVALTPEFPDYSLTTKEKNKLQFEVLTDVNNNVARSYGVVFTLDSKTTKRYEEDLQLSLHNGTNSSELPIPATYIIDKNGIIRYAYVNPDYKQRADAKVVVQELKKLSN</sequence>
<evidence type="ECO:0000256" key="12">
    <source>
        <dbReference type="SAM" id="SignalP"/>
    </source>
</evidence>
<evidence type="ECO:0000313" key="14">
    <source>
        <dbReference type="EMBL" id="GJM51484.1"/>
    </source>
</evidence>
<dbReference type="InterPro" id="IPR036249">
    <property type="entry name" value="Thioredoxin-like_sf"/>
</dbReference>
<keyword evidence="7" id="KW-0676">Redox-active center</keyword>
<evidence type="ECO:0000313" key="15">
    <source>
        <dbReference type="EMBL" id="GJM53992.1"/>
    </source>
</evidence>
<evidence type="ECO:0000256" key="10">
    <source>
        <dbReference type="ARBA" id="ARBA00042639"/>
    </source>
</evidence>
<keyword evidence="12" id="KW-0732">Signal</keyword>
<evidence type="ECO:0000256" key="1">
    <source>
        <dbReference type="ARBA" id="ARBA00003330"/>
    </source>
</evidence>
<gene>
    <name evidence="14" type="ORF">RCZ15_24570</name>
    <name evidence="15" type="ORF">RCZ16_23080</name>
</gene>
<dbReference type="GO" id="GO:0045454">
    <property type="term" value="P:cell redox homeostasis"/>
    <property type="evidence" value="ECO:0007669"/>
    <property type="project" value="TreeGrafter"/>
</dbReference>
<dbReference type="EMBL" id="BQKA01000058">
    <property type="protein sequence ID" value="GJM51484.1"/>
    <property type="molecule type" value="Genomic_DNA"/>
</dbReference>
<feature type="signal peptide" evidence="12">
    <location>
        <begin position="1"/>
        <end position="22"/>
    </location>
</feature>
<keyword evidence="5" id="KW-0560">Oxidoreductase</keyword>
<comment type="similarity">
    <text evidence="9">Belongs to the peroxiredoxin family. BCP/PrxQ subfamily.</text>
</comment>
<dbReference type="RefSeq" id="WP_264845112.1">
    <property type="nucleotide sequence ID" value="NZ_BPMA01000004.1"/>
</dbReference>
<accession>A0AAV5AXN2</accession>
<evidence type="ECO:0000256" key="6">
    <source>
        <dbReference type="ARBA" id="ARBA00023157"/>
    </source>
</evidence>
<comment type="function">
    <text evidence="1">Thiol-specific peroxidase that catalyzes the reduction of hydrogen peroxide and organic hydroperoxides to water and alcohols, respectively. Plays a role in cell protection against oxidative stress by detoxifying peroxides and as sensor of hydrogen peroxide-mediated signaling events.</text>
</comment>
<dbReference type="Pfam" id="PF00578">
    <property type="entry name" value="AhpC-TSA"/>
    <property type="match status" value="1"/>
</dbReference>
<protein>
    <recommendedName>
        <fullName evidence="2">thioredoxin-dependent peroxiredoxin</fullName>
        <ecNumber evidence="2">1.11.1.24</ecNumber>
    </recommendedName>
    <alternativeName>
        <fullName evidence="8">Thioredoxin peroxidase</fullName>
    </alternativeName>
    <alternativeName>
        <fullName evidence="10">Thioredoxin-dependent peroxiredoxin Bcp</fullName>
    </alternativeName>
</protein>
<dbReference type="AlphaFoldDB" id="A0AAV5AXN2"/>
<organism evidence="14 16">
    <name type="scientific">Capnocytophaga catalasegens</name>
    <dbReference type="NCBI Taxonomy" id="1004260"/>
    <lineage>
        <taxon>Bacteria</taxon>
        <taxon>Pseudomonadati</taxon>
        <taxon>Bacteroidota</taxon>
        <taxon>Flavobacteriia</taxon>
        <taxon>Flavobacteriales</taxon>
        <taxon>Flavobacteriaceae</taxon>
        <taxon>Capnocytophaga</taxon>
    </lineage>
</organism>
<evidence type="ECO:0000256" key="4">
    <source>
        <dbReference type="ARBA" id="ARBA00022862"/>
    </source>
</evidence>
<dbReference type="PROSITE" id="PS51352">
    <property type="entry name" value="THIOREDOXIN_2"/>
    <property type="match status" value="1"/>
</dbReference>
<evidence type="ECO:0000259" key="13">
    <source>
        <dbReference type="PROSITE" id="PS51352"/>
    </source>
</evidence>
<dbReference type="GO" id="GO:0008379">
    <property type="term" value="F:thioredoxin peroxidase activity"/>
    <property type="evidence" value="ECO:0007669"/>
    <property type="project" value="TreeGrafter"/>
</dbReference>
<evidence type="ECO:0000256" key="7">
    <source>
        <dbReference type="ARBA" id="ARBA00023284"/>
    </source>
</evidence>
<dbReference type="EC" id="1.11.1.24" evidence="2"/>
<evidence type="ECO:0000256" key="9">
    <source>
        <dbReference type="ARBA" id="ARBA00038489"/>
    </source>
</evidence>
<evidence type="ECO:0000256" key="8">
    <source>
        <dbReference type="ARBA" id="ARBA00032824"/>
    </source>
</evidence>
<dbReference type="PANTHER" id="PTHR42801">
    <property type="entry name" value="THIOREDOXIN-DEPENDENT PEROXIDE REDUCTASE"/>
    <property type="match status" value="1"/>
</dbReference>
<feature type="domain" description="Thioredoxin" evidence="13">
    <location>
        <begin position="29"/>
        <end position="201"/>
    </location>
</feature>
<dbReference type="EMBL" id="BQKB01000055">
    <property type="protein sequence ID" value="GJM53992.1"/>
    <property type="molecule type" value="Genomic_DNA"/>
</dbReference>
<evidence type="ECO:0000256" key="3">
    <source>
        <dbReference type="ARBA" id="ARBA00022559"/>
    </source>
</evidence>
<dbReference type="InterPro" id="IPR050924">
    <property type="entry name" value="Peroxiredoxin_BCP/PrxQ"/>
</dbReference>
<evidence type="ECO:0000256" key="5">
    <source>
        <dbReference type="ARBA" id="ARBA00023002"/>
    </source>
</evidence>
<keyword evidence="3" id="KW-0575">Peroxidase</keyword>
<dbReference type="InterPro" id="IPR000866">
    <property type="entry name" value="AhpC/TSA"/>
</dbReference>
<dbReference type="InterPro" id="IPR013766">
    <property type="entry name" value="Thioredoxin_domain"/>
</dbReference>
<comment type="caution">
    <text evidence="14">The sequence shown here is derived from an EMBL/GenBank/DDBJ whole genome shotgun (WGS) entry which is preliminary data.</text>
</comment>
<name>A0AAV5AXN2_9FLAO</name>
<dbReference type="GO" id="GO:0034599">
    <property type="term" value="P:cellular response to oxidative stress"/>
    <property type="evidence" value="ECO:0007669"/>
    <property type="project" value="TreeGrafter"/>
</dbReference>
<dbReference type="Proteomes" id="UP001208692">
    <property type="component" value="Unassembled WGS sequence"/>
</dbReference>
<evidence type="ECO:0000256" key="11">
    <source>
        <dbReference type="ARBA" id="ARBA00049091"/>
    </source>
</evidence>
<keyword evidence="17" id="KW-1185">Reference proteome</keyword>
<dbReference type="Gene3D" id="3.40.30.10">
    <property type="entry name" value="Glutaredoxin"/>
    <property type="match status" value="1"/>
</dbReference>
<feature type="chain" id="PRO_5043708354" description="thioredoxin-dependent peroxiredoxin" evidence="12">
    <location>
        <begin position="23"/>
        <end position="201"/>
    </location>
</feature>
<reference evidence="14 17" key="1">
    <citation type="submission" date="2021-11" db="EMBL/GenBank/DDBJ databases">
        <title>Draft genome sequence of Capnocytophaga sp. strain KC07075 isolated from cat oral cavity.</title>
        <authorList>
            <person name="Suzuki M."/>
            <person name="Imaoka K."/>
            <person name="Kimura M."/>
            <person name="Morikawa S."/>
            <person name="Maeda K."/>
        </authorList>
    </citation>
    <scope>NUCLEOTIDE SEQUENCE</scope>
    <source>
        <strain evidence="14">KC07075</strain>
        <strain evidence="15 17">KC07079</strain>
    </source>
</reference>
<dbReference type="GO" id="GO:0005737">
    <property type="term" value="C:cytoplasm"/>
    <property type="evidence" value="ECO:0007669"/>
    <property type="project" value="TreeGrafter"/>
</dbReference>
<evidence type="ECO:0000256" key="2">
    <source>
        <dbReference type="ARBA" id="ARBA00013017"/>
    </source>
</evidence>
<evidence type="ECO:0000313" key="17">
    <source>
        <dbReference type="Proteomes" id="UP001208692"/>
    </source>
</evidence>
<dbReference type="SUPFAM" id="SSF52833">
    <property type="entry name" value="Thioredoxin-like"/>
    <property type="match status" value="1"/>
</dbReference>
<dbReference type="CDD" id="cd02970">
    <property type="entry name" value="PRX_like2"/>
    <property type="match status" value="1"/>
</dbReference>
<dbReference type="Proteomes" id="UP001207736">
    <property type="component" value="Unassembled WGS sequence"/>
</dbReference>
<evidence type="ECO:0000313" key="16">
    <source>
        <dbReference type="Proteomes" id="UP001207736"/>
    </source>
</evidence>
<dbReference type="PANTHER" id="PTHR42801:SF7">
    <property type="entry name" value="SLL1159 PROTEIN"/>
    <property type="match status" value="1"/>
</dbReference>
<comment type="catalytic activity">
    <reaction evidence="11">
        <text>a hydroperoxide + [thioredoxin]-dithiol = an alcohol + [thioredoxin]-disulfide + H2O</text>
        <dbReference type="Rhea" id="RHEA:62620"/>
        <dbReference type="Rhea" id="RHEA-COMP:10698"/>
        <dbReference type="Rhea" id="RHEA-COMP:10700"/>
        <dbReference type="ChEBI" id="CHEBI:15377"/>
        <dbReference type="ChEBI" id="CHEBI:29950"/>
        <dbReference type="ChEBI" id="CHEBI:30879"/>
        <dbReference type="ChEBI" id="CHEBI:35924"/>
        <dbReference type="ChEBI" id="CHEBI:50058"/>
        <dbReference type="EC" id="1.11.1.24"/>
    </reaction>
</comment>
<keyword evidence="4" id="KW-0049">Antioxidant</keyword>
<proteinExistence type="inferred from homology"/>